<feature type="repeat" description="WD" evidence="3">
    <location>
        <begin position="425"/>
        <end position="465"/>
    </location>
</feature>
<reference evidence="5 6" key="1">
    <citation type="submission" date="2009-11" db="EMBL/GenBank/DDBJ databases">
        <title>Annotation of Allomyces macrogynus ATCC 38327.</title>
        <authorList>
            <consortium name="The Broad Institute Genome Sequencing Platform"/>
            <person name="Russ C."/>
            <person name="Cuomo C."/>
            <person name="Burger G."/>
            <person name="Gray M.W."/>
            <person name="Holland P.W.H."/>
            <person name="King N."/>
            <person name="Lang F.B.F."/>
            <person name="Roger A.J."/>
            <person name="Ruiz-Trillo I."/>
            <person name="Young S.K."/>
            <person name="Zeng Q."/>
            <person name="Gargeya S."/>
            <person name="Fitzgerald M."/>
            <person name="Haas B."/>
            <person name="Abouelleil A."/>
            <person name="Alvarado L."/>
            <person name="Arachchi H.M."/>
            <person name="Berlin A."/>
            <person name="Chapman S.B."/>
            <person name="Gearin G."/>
            <person name="Goldberg J."/>
            <person name="Griggs A."/>
            <person name="Gujja S."/>
            <person name="Hansen M."/>
            <person name="Heiman D."/>
            <person name="Howarth C."/>
            <person name="Larimer J."/>
            <person name="Lui A."/>
            <person name="MacDonald P.J.P."/>
            <person name="McCowen C."/>
            <person name="Montmayeur A."/>
            <person name="Murphy C."/>
            <person name="Neiman D."/>
            <person name="Pearson M."/>
            <person name="Priest M."/>
            <person name="Roberts A."/>
            <person name="Saif S."/>
            <person name="Shea T."/>
            <person name="Sisk P."/>
            <person name="Stolte C."/>
            <person name="Sykes S."/>
            <person name="Wortman J."/>
            <person name="Nusbaum C."/>
            <person name="Birren B."/>
        </authorList>
    </citation>
    <scope>NUCLEOTIDE SEQUENCE [LARGE SCALE GENOMIC DNA]</scope>
    <source>
        <strain evidence="5 6">ATCC 38327</strain>
    </source>
</reference>
<feature type="repeat" description="WD" evidence="3">
    <location>
        <begin position="191"/>
        <end position="230"/>
    </location>
</feature>
<dbReference type="AlphaFoldDB" id="A0A0L0SW85"/>
<dbReference type="InterPro" id="IPR015943">
    <property type="entry name" value="WD40/YVTN_repeat-like_dom_sf"/>
</dbReference>
<feature type="region of interest" description="Disordered" evidence="4">
    <location>
        <begin position="583"/>
        <end position="648"/>
    </location>
</feature>
<feature type="repeat" description="WD" evidence="3">
    <location>
        <begin position="466"/>
        <end position="505"/>
    </location>
</feature>
<dbReference type="CDD" id="cd00200">
    <property type="entry name" value="WD40"/>
    <property type="match status" value="1"/>
</dbReference>
<organism evidence="5 6">
    <name type="scientific">Allomyces macrogynus (strain ATCC 38327)</name>
    <name type="common">Allomyces javanicus var. macrogynus</name>
    <dbReference type="NCBI Taxonomy" id="578462"/>
    <lineage>
        <taxon>Eukaryota</taxon>
        <taxon>Fungi</taxon>
        <taxon>Fungi incertae sedis</taxon>
        <taxon>Blastocladiomycota</taxon>
        <taxon>Blastocladiomycetes</taxon>
        <taxon>Blastocladiales</taxon>
        <taxon>Blastocladiaceae</taxon>
        <taxon>Allomyces</taxon>
    </lineage>
</organism>
<dbReference type="PROSITE" id="PS50294">
    <property type="entry name" value="WD_REPEATS_REGION"/>
    <property type="match status" value="3"/>
</dbReference>
<name>A0A0L0SW85_ALLM3</name>
<feature type="region of interest" description="Disordered" evidence="4">
    <location>
        <begin position="306"/>
        <end position="383"/>
    </location>
</feature>
<gene>
    <name evidence="5" type="ORF">AMAG_11321</name>
</gene>
<keyword evidence="1 3" id="KW-0853">WD repeat</keyword>
<proteinExistence type="predicted"/>
<feature type="region of interest" description="Disordered" evidence="4">
    <location>
        <begin position="1"/>
        <end position="37"/>
    </location>
</feature>
<dbReference type="InterPro" id="IPR020472">
    <property type="entry name" value="WD40_PAC1"/>
</dbReference>
<dbReference type="PANTHER" id="PTHR22847">
    <property type="entry name" value="WD40 REPEAT PROTEIN"/>
    <property type="match status" value="1"/>
</dbReference>
<accession>A0A0L0SW85</accession>
<dbReference type="SMART" id="SM00320">
    <property type="entry name" value="WD40"/>
    <property type="match status" value="7"/>
</dbReference>
<dbReference type="eggNOG" id="KOG0274">
    <property type="taxonomic scope" value="Eukaryota"/>
</dbReference>
<sequence length="648" mass="70235">MHVFEKLARAGAVPPPRASRAGGGNSSTATRGSGARWDTVRAYGTQRGHASQALKLRAPRDVVEVARATPRDLWPRLLSPHVSDEVAALLDAVDDDCDNSEMDPDPASPMAVDDADAVPLATPHPFKHMFRRAKDLENAWWRGEPKKLTFVGHPTSVVTCLQFDDEKIVSGSDDQTICVYDIKTGALLKRLDGHEGGVWALQYVGNTLVSGSTDRTVRVWDLRTGKTTHIFHGHTSTVRCLQILLPVVDAKVDPEHAKQVTSVFATAPFKGGYLPSNGYLANTLTPHLTEPLIVTGSRDTTLRVWRLPEPGDMPWPPPSNLDEAGAHGGRAHGGGGNYALAAGSATPSSSAASSNADLTNGAGASNGGSQGPALNGGNPYARHHLTGHTHSVRALAGHGHLVCSGSYDGTVRVWDVVRGKPVWRLQGHTQKVYSLVYDGVSRCWSGSMDATVRCWDLTTGTCIAVLEGHTSLVGLLELTPKWLVSAAADATLRVWDAQENTLVHALQAHANAITCFQFDASKVVSGSEGAIKLWNPKTGRMVRDLVTNVSNVWRLQINERWLVAAVNRSNQRTEFVVLDFDTTVTDGDDDGGARPGSGGEEEDEGEDERWARTRTPRRRTTRWRSTTRGTMTTGRYHHHHLHHHHHGV</sequence>
<dbReference type="InterPro" id="IPR019775">
    <property type="entry name" value="WD40_repeat_CS"/>
</dbReference>
<dbReference type="Proteomes" id="UP000054350">
    <property type="component" value="Unassembled WGS sequence"/>
</dbReference>
<feature type="compositionally biased region" description="Low complexity" evidence="4">
    <location>
        <begin position="339"/>
        <end position="363"/>
    </location>
</feature>
<evidence type="ECO:0000256" key="3">
    <source>
        <dbReference type="PROSITE-ProRule" id="PRU00221"/>
    </source>
</evidence>
<dbReference type="PROSITE" id="PS50082">
    <property type="entry name" value="WD_REPEATS_2"/>
    <property type="match status" value="5"/>
</dbReference>
<dbReference type="Gene3D" id="2.130.10.10">
    <property type="entry name" value="YVTN repeat-like/Quinoprotein amine dehydrogenase"/>
    <property type="match status" value="1"/>
</dbReference>
<dbReference type="InterPro" id="IPR036322">
    <property type="entry name" value="WD40_repeat_dom_sf"/>
</dbReference>
<dbReference type="InterPro" id="IPR001680">
    <property type="entry name" value="WD40_rpt"/>
</dbReference>
<dbReference type="PRINTS" id="PR00320">
    <property type="entry name" value="GPROTEINBRPT"/>
</dbReference>
<feature type="compositionally biased region" description="Basic residues" evidence="4">
    <location>
        <begin position="635"/>
        <end position="648"/>
    </location>
</feature>
<evidence type="ECO:0000313" key="5">
    <source>
        <dbReference type="EMBL" id="KNE66838.1"/>
    </source>
</evidence>
<dbReference type="VEuPathDB" id="FungiDB:AMAG_11321"/>
<evidence type="ECO:0000256" key="2">
    <source>
        <dbReference type="ARBA" id="ARBA00022737"/>
    </source>
</evidence>
<keyword evidence="2" id="KW-0677">Repeat</keyword>
<protein>
    <submittedName>
        <fullName evidence="5">Uncharacterized protein</fullName>
    </submittedName>
</protein>
<dbReference type="PROSITE" id="PS00678">
    <property type="entry name" value="WD_REPEATS_1"/>
    <property type="match status" value="2"/>
</dbReference>
<feature type="compositionally biased region" description="Low complexity" evidence="4">
    <location>
        <begin position="623"/>
        <end position="634"/>
    </location>
</feature>
<feature type="repeat" description="WD" evidence="3">
    <location>
        <begin position="385"/>
        <end position="424"/>
    </location>
</feature>
<dbReference type="OrthoDB" id="190105at2759"/>
<dbReference type="SUPFAM" id="SSF50978">
    <property type="entry name" value="WD40 repeat-like"/>
    <property type="match status" value="1"/>
</dbReference>
<evidence type="ECO:0000313" key="6">
    <source>
        <dbReference type="Proteomes" id="UP000054350"/>
    </source>
</evidence>
<dbReference type="PANTHER" id="PTHR22847:SF741">
    <property type="entry name" value="E3 UBIQUITIN LIGASE COMPLEX SCF SUBUNIT SCONB-RELATED"/>
    <property type="match status" value="1"/>
</dbReference>
<feature type="repeat" description="WD" evidence="3">
    <location>
        <begin position="506"/>
        <end position="544"/>
    </location>
</feature>
<evidence type="ECO:0000256" key="1">
    <source>
        <dbReference type="ARBA" id="ARBA00022574"/>
    </source>
</evidence>
<reference evidence="6" key="2">
    <citation type="submission" date="2009-11" db="EMBL/GenBank/DDBJ databases">
        <title>The Genome Sequence of Allomyces macrogynus strain ATCC 38327.</title>
        <authorList>
            <consortium name="The Broad Institute Genome Sequencing Platform"/>
            <person name="Russ C."/>
            <person name="Cuomo C."/>
            <person name="Shea T."/>
            <person name="Young S.K."/>
            <person name="Zeng Q."/>
            <person name="Koehrsen M."/>
            <person name="Haas B."/>
            <person name="Borodovsky M."/>
            <person name="Guigo R."/>
            <person name="Alvarado L."/>
            <person name="Berlin A."/>
            <person name="Borenstein D."/>
            <person name="Chen Z."/>
            <person name="Engels R."/>
            <person name="Freedman E."/>
            <person name="Gellesch M."/>
            <person name="Goldberg J."/>
            <person name="Griggs A."/>
            <person name="Gujja S."/>
            <person name="Heiman D."/>
            <person name="Hepburn T."/>
            <person name="Howarth C."/>
            <person name="Jen D."/>
            <person name="Larson L."/>
            <person name="Lewis B."/>
            <person name="Mehta T."/>
            <person name="Park D."/>
            <person name="Pearson M."/>
            <person name="Roberts A."/>
            <person name="Saif S."/>
            <person name="Shenoy N."/>
            <person name="Sisk P."/>
            <person name="Stolte C."/>
            <person name="Sykes S."/>
            <person name="Walk T."/>
            <person name="White J."/>
            <person name="Yandava C."/>
            <person name="Burger G."/>
            <person name="Gray M.W."/>
            <person name="Holland P.W.H."/>
            <person name="King N."/>
            <person name="Lang F.B.F."/>
            <person name="Roger A.J."/>
            <person name="Ruiz-Trillo I."/>
            <person name="Lander E."/>
            <person name="Nusbaum C."/>
        </authorList>
    </citation>
    <scope>NUCLEOTIDE SEQUENCE [LARGE SCALE GENOMIC DNA]</scope>
    <source>
        <strain evidence="6">ATCC 38327</strain>
    </source>
</reference>
<feature type="compositionally biased region" description="Basic residues" evidence="4">
    <location>
        <begin position="612"/>
        <end position="622"/>
    </location>
</feature>
<evidence type="ECO:0000256" key="4">
    <source>
        <dbReference type="SAM" id="MobiDB-lite"/>
    </source>
</evidence>
<feature type="compositionally biased region" description="Gly residues" evidence="4">
    <location>
        <begin position="326"/>
        <end position="337"/>
    </location>
</feature>
<dbReference type="Pfam" id="PF00400">
    <property type="entry name" value="WD40"/>
    <property type="match status" value="7"/>
</dbReference>
<keyword evidence="6" id="KW-1185">Reference proteome</keyword>
<dbReference type="EMBL" id="GG745351">
    <property type="protein sequence ID" value="KNE66838.1"/>
    <property type="molecule type" value="Genomic_DNA"/>
</dbReference>
<dbReference type="STRING" id="578462.A0A0L0SW85"/>